<reference evidence="1" key="2">
    <citation type="submission" date="2018-04" db="EMBL/GenBank/DDBJ databases">
        <title>OnivRS2 (Oryza nivara Reference Sequence Version 2).</title>
        <authorList>
            <person name="Zhang J."/>
            <person name="Kudrna D."/>
            <person name="Lee S."/>
            <person name="Talag J."/>
            <person name="Rajasekar S."/>
            <person name="Welchert J."/>
            <person name="Hsing Y.-I."/>
            <person name="Wing R.A."/>
        </authorList>
    </citation>
    <scope>NUCLEOTIDE SEQUENCE [LARGE SCALE GENOMIC DNA]</scope>
</reference>
<sequence length="68" mass="7218">MATPSPPPDPVGEEVLAATGVEAAATDDEGELLGSSSRLFFIRGTSKVSILNRHQNQHLFSLHISVAF</sequence>
<dbReference type="EnsemblPlants" id="ONIVA10G11840.1">
    <property type="protein sequence ID" value="ONIVA10G11840.1"/>
    <property type="gene ID" value="ONIVA10G11840"/>
</dbReference>
<dbReference type="HOGENOM" id="CLU_2798317_0_0_1"/>
<protein>
    <submittedName>
        <fullName evidence="1">Uncharacterized protein</fullName>
    </submittedName>
</protein>
<reference evidence="1" key="1">
    <citation type="submission" date="2015-04" db="UniProtKB">
        <authorList>
            <consortium name="EnsemblPlants"/>
        </authorList>
    </citation>
    <scope>IDENTIFICATION</scope>
    <source>
        <strain evidence="1">SL10</strain>
    </source>
</reference>
<dbReference type="Gramene" id="ONIVA10G11840.1">
    <property type="protein sequence ID" value="ONIVA10G11840.1"/>
    <property type="gene ID" value="ONIVA10G11840"/>
</dbReference>
<dbReference type="Gramene" id="ONIVA10G11870.1">
    <property type="protein sequence ID" value="ONIVA10G11870.1"/>
    <property type="gene ID" value="ONIVA10G11870"/>
</dbReference>
<evidence type="ECO:0000313" key="2">
    <source>
        <dbReference type="Proteomes" id="UP000006591"/>
    </source>
</evidence>
<dbReference type="EnsemblPlants" id="ONIVA10G11870.1">
    <property type="protein sequence ID" value="ONIVA10G11870.1"/>
    <property type="gene ID" value="ONIVA10G11870"/>
</dbReference>
<keyword evidence="2" id="KW-1185">Reference proteome</keyword>
<dbReference type="Proteomes" id="UP000006591">
    <property type="component" value="Chromosome 10"/>
</dbReference>
<name>A0A0E0IT10_ORYNI</name>
<proteinExistence type="predicted"/>
<evidence type="ECO:0000313" key="1">
    <source>
        <dbReference type="EnsemblPlants" id="ONIVA10G11870.1"/>
    </source>
</evidence>
<accession>A0A0E0IT10</accession>
<organism evidence="1">
    <name type="scientific">Oryza nivara</name>
    <name type="common">Indian wild rice</name>
    <name type="synonym">Oryza sativa f. spontanea</name>
    <dbReference type="NCBI Taxonomy" id="4536"/>
    <lineage>
        <taxon>Eukaryota</taxon>
        <taxon>Viridiplantae</taxon>
        <taxon>Streptophyta</taxon>
        <taxon>Embryophyta</taxon>
        <taxon>Tracheophyta</taxon>
        <taxon>Spermatophyta</taxon>
        <taxon>Magnoliopsida</taxon>
        <taxon>Liliopsida</taxon>
        <taxon>Poales</taxon>
        <taxon>Poaceae</taxon>
        <taxon>BOP clade</taxon>
        <taxon>Oryzoideae</taxon>
        <taxon>Oryzeae</taxon>
        <taxon>Oryzinae</taxon>
        <taxon>Oryza</taxon>
    </lineage>
</organism>
<dbReference type="AlphaFoldDB" id="A0A0E0IT10"/>